<dbReference type="Proteomes" id="UP001190700">
    <property type="component" value="Unassembled WGS sequence"/>
</dbReference>
<proteinExistence type="predicted"/>
<dbReference type="EMBL" id="LGRX02009080">
    <property type="protein sequence ID" value="KAK3272244.1"/>
    <property type="molecule type" value="Genomic_DNA"/>
</dbReference>
<dbReference type="AlphaFoldDB" id="A0AAE0G623"/>
<accession>A0AAE0G623</accession>
<evidence type="ECO:0000313" key="2">
    <source>
        <dbReference type="EMBL" id="KAK3272244.1"/>
    </source>
</evidence>
<name>A0AAE0G623_9CHLO</name>
<protein>
    <submittedName>
        <fullName evidence="2">Uncharacterized protein</fullName>
    </submittedName>
</protein>
<feature type="region of interest" description="Disordered" evidence="1">
    <location>
        <begin position="1"/>
        <end position="20"/>
    </location>
</feature>
<comment type="caution">
    <text evidence="2">The sequence shown here is derived from an EMBL/GenBank/DDBJ whole genome shotgun (WGS) entry which is preliminary data.</text>
</comment>
<evidence type="ECO:0000256" key="1">
    <source>
        <dbReference type="SAM" id="MobiDB-lite"/>
    </source>
</evidence>
<keyword evidence="3" id="KW-1185">Reference proteome</keyword>
<organism evidence="2 3">
    <name type="scientific">Cymbomonas tetramitiformis</name>
    <dbReference type="NCBI Taxonomy" id="36881"/>
    <lineage>
        <taxon>Eukaryota</taxon>
        <taxon>Viridiplantae</taxon>
        <taxon>Chlorophyta</taxon>
        <taxon>Pyramimonadophyceae</taxon>
        <taxon>Pyramimonadales</taxon>
        <taxon>Pyramimonadaceae</taxon>
        <taxon>Cymbomonas</taxon>
    </lineage>
</organism>
<gene>
    <name evidence="2" type="ORF">CYMTET_19452</name>
</gene>
<reference evidence="2 3" key="1">
    <citation type="journal article" date="2015" name="Genome Biol. Evol.">
        <title>Comparative Genomics of a Bacterivorous Green Alga Reveals Evolutionary Causalities and Consequences of Phago-Mixotrophic Mode of Nutrition.</title>
        <authorList>
            <person name="Burns J.A."/>
            <person name="Paasch A."/>
            <person name="Narechania A."/>
            <person name="Kim E."/>
        </authorList>
    </citation>
    <scope>NUCLEOTIDE SEQUENCE [LARGE SCALE GENOMIC DNA]</scope>
    <source>
        <strain evidence="2 3">PLY_AMNH</strain>
    </source>
</reference>
<evidence type="ECO:0000313" key="3">
    <source>
        <dbReference type="Proteomes" id="UP001190700"/>
    </source>
</evidence>
<sequence length="95" mass="10909">MILGVQAEEGAHVQQTKRDRKGCRAEEIRCWPSMPPEHHLGPLGAQSYLQQTIREGAQHVERICTLPEGCWDHGLWQLEHLRSDGTPIELVWWCS</sequence>